<feature type="domain" description="Outer membrane protein beta-barrel" evidence="1">
    <location>
        <begin position="414"/>
        <end position="869"/>
    </location>
</feature>
<dbReference type="Pfam" id="PF14905">
    <property type="entry name" value="OMP_b-brl_3"/>
    <property type="match status" value="1"/>
</dbReference>
<dbReference type="EMBL" id="WVHS01000001">
    <property type="protein sequence ID" value="MXV13831.1"/>
    <property type="molecule type" value="Genomic_DNA"/>
</dbReference>
<dbReference type="SUPFAM" id="SSF56935">
    <property type="entry name" value="Porins"/>
    <property type="match status" value="1"/>
</dbReference>
<dbReference type="Proteomes" id="UP000451233">
    <property type="component" value="Unassembled WGS sequence"/>
</dbReference>
<name>A0A7K1XS60_9SPHI</name>
<gene>
    <name evidence="2" type="ORF">GS398_00825</name>
</gene>
<accession>A0A7K1XS60</accession>
<evidence type="ECO:0000313" key="2">
    <source>
        <dbReference type="EMBL" id="MXV13831.1"/>
    </source>
</evidence>
<organism evidence="2 3">
    <name type="scientific">Hufsiella ginkgonis</name>
    <dbReference type="NCBI Taxonomy" id="2695274"/>
    <lineage>
        <taxon>Bacteria</taxon>
        <taxon>Pseudomonadati</taxon>
        <taxon>Bacteroidota</taxon>
        <taxon>Sphingobacteriia</taxon>
        <taxon>Sphingobacteriales</taxon>
        <taxon>Sphingobacteriaceae</taxon>
        <taxon>Hufsiella</taxon>
    </lineage>
</organism>
<sequence length="890" mass="100047">MKKLHLWIFIITLFVSMPGYAQQLRVVKGTLVDSAGVPLIGALVKLSTATDSVRAASDINGGFVFNNVKFPQFTITASYIGYDTYKKRIIPDASGKPVIIDTIRLKTSSNSLAEISITSVTPVRVKEDTIEYSAAAYPVRDGDAVEEVIKKLPGVTVDKDGNVMANGKPITKIRVNGKDFFGTDVATAIQNLPADIVKNLQVIDDFGDQAKLTGVKVGEPQKVLNINIQEDKKKGYFGRATGGIGNENRFITNLKGSTFKGDRMLSFDGSMNNTNIRGGGGDGITDTKAAAFSYRNDFNKKLSLDAGYNFNSRDNNAISTIFKQNNYQTFTRYDNQSSNNTNKSMNNQFWSNLEYKIDTANYLKISPDIAFNSTSFNGRGNTVTQIKKTGSVRDNISSNDNATASIGMNVFFNHKFKKHGRNFNISANVNFSDNDNDRDARNDYANTDSLGNITYVKQFQLTAYDTYGKRAGSNMTLTEPLNKYAYADITYNYNSQSTETGRDTRDVDPVTGKEVFNTMLSNNYEYQFVTHRVGINYRYVKPKFNYMMGMNVQPAVLKGQDITRDINTHKETLVWIPSARFVYRFTKQKTLTFNYNGRSNQPTFNQLQPITDNSNLQNTIAGNPDLKPDYTHGFNIDYNQSDWTSGYNMFTNISYSRTNNRIVTTKMMLPDAIKQVTSYVNTNGFYNIRGNYEIAKPFAERKYILTYYGGSAFINNIAFTNMERNVAKNLIIDQGVKFRIFLKDVIDAELNTAYSNNRTNYSLASSAARKTDRYSLSLNGRNYFFKDLSLGYELSQVVNRGFSASNNANPTLLSVFLEQRFLKGKTGNLRFQAFDLLNQNSGISRDVYDNEIVDRQTNRLARYFLLSFSMRVRKFGGGNAGNNNGPDNRR</sequence>
<dbReference type="InterPro" id="IPR008969">
    <property type="entry name" value="CarboxyPept-like_regulatory"/>
</dbReference>
<dbReference type="SUPFAM" id="SSF49464">
    <property type="entry name" value="Carboxypeptidase regulatory domain-like"/>
    <property type="match status" value="1"/>
</dbReference>
<dbReference type="RefSeq" id="WP_160904859.1">
    <property type="nucleotide sequence ID" value="NZ_WVHS01000001.1"/>
</dbReference>
<comment type="caution">
    <text evidence="2">The sequence shown here is derived from an EMBL/GenBank/DDBJ whole genome shotgun (WGS) entry which is preliminary data.</text>
</comment>
<evidence type="ECO:0000259" key="1">
    <source>
        <dbReference type="Pfam" id="PF14905"/>
    </source>
</evidence>
<protein>
    <submittedName>
        <fullName evidence="2">Outer membrane beta-barrel protein</fullName>
    </submittedName>
</protein>
<keyword evidence="3" id="KW-1185">Reference proteome</keyword>
<dbReference type="Gene3D" id="2.60.40.1120">
    <property type="entry name" value="Carboxypeptidase-like, regulatory domain"/>
    <property type="match status" value="1"/>
</dbReference>
<evidence type="ECO:0000313" key="3">
    <source>
        <dbReference type="Proteomes" id="UP000451233"/>
    </source>
</evidence>
<dbReference type="AlphaFoldDB" id="A0A7K1XS60"/>
<proteinExistence type="predicted"/>
<reference evidence="2 3" key="1">
    <citation type="submission" date="2019-11" db="EMBL/GenBank/DDBJ databases">
        <title>Pedobacter sp. HMF7056 Genome sequencing and assembly.</title>
        <authorList>
            <person name="Kang H."/>
            <person name="Kim H."/>
            <person name="Joh K."/>
        </authorList>
    </citation>
    <scope>NUCLEOTIDE SEQUENCE [LARGE SCALE GENOMIC DNA]</scope>
    <source>
        <strain evidence="2 3">HMF7056</strain>
    </source>
</reference>
<dbReference type="InterPro" id="IPR041700">
    <property type="entry name" value="OMP_b-brl_3"/>
</dbReference>
<dbReference type="Pfam" id="PF13715">
    <property type="entry name" value="CarbopepD_reg_2"/>
    <property type="match status" value="1"/>
</dbReference>